<comment type="subcellular location">
    <subcellularLocation>
        <location evidence="1">Cell membrane</location>
        <topology evidence="1">Multi-pass membrane protein</topology>
    </subcellularLocation>
</comment>
<evidence type="ECO:0000256" key="12">
    <source>
        <dbReference type="ARBA" id="ARBA00023157"/>
    </source>
</evidence>
<dbReference type="GO" id="GO:0051240">
    <property type="term" value="P:positive regulation of multicellular organismal process"/>
    <property type="evidence" value="ECO:0007669"/>
    <property type="project" value="UniProtKB-ARBA"/>
</dbReference>
<feature type="disulfide bond" evidence="24">
    <location>
        <begin position="134"/>
        <end position="157"/>
    </location>
</feature>
<dbReference type="HOGENOM" id="CLU_034469_2_0_1"/>
<gene>
    <name evidence="27" type="ORF">NEMVEDRAFT_v1g104653</name>
</gene>
<evidence type="ECO:0000256" key="6">
    <source>
        <dbReference type="ARBA" id="ARBA00022692"/>
    </source>
</evidence>
<feature type="binding site" evidence="23">
    <location>
        <position position="194"/>
    </location>
    <ligand>
        <name>ATP</name>
        <dbReference type="ChEBI" id="CHEBI:30616"/>
        <note>ligand shared between two neighboring subunits of the homotrimer</note>
    </ligand>
</feature>
<evidence type="ECO:0000256" key="3">
    <source>
        <dbReference type="ARBA" id="ARBA00022448"/>
    </source>
</evidence>
<evidence type="ECO:0000256" key="21">
    <source>
        <dbReference type="ARBA" id="ARBA00067115"/>
    </source>
</evidence>
<evidence type="ECO:0000256" key="23">
    <source>
        <dbReference type="PIRSR" id="PIRSR005713-1"/>
    </source>
</evidence>
<evidence type="ECO:0000256" key="14">
    <source>
        <dbReference type="ARBA" id="ARBA00023180"/>
    </source>
</evidence>
<dbReference type="OMA" id="NRFCPIF"/>
<evidence type="ECO:0000256" key="16">
    <source>
        <dbReference type="ARBA" id="ARBA00023288"/>
    </source>
</evidence>
<dbReference type="eggNOG" id="ENOG502QSUI">
    <property type="taxonomic scope" value="Eukaryota"/>
</dbReference>
<evidence type="ECO:0000313" key="27">
    <source>
        <dbReference type="EMBL" id="EDO41363.1"/>
    </source>
</evidence>
<dbReference type="GO" id="GO:0046931">
    <property type="term" value="P:pore complex assembly"/>
    <property type="evidence" value="ECO:0007669"/>
    <property type="project" value="UniProtKB-ARBA"/>
</dbReference>
<evidence type="ECO:0000256" key="1">
    <source>
        <dbReference type="ARBA" id="ARBA00004651"/>
    </source>
</evidence>
<dbReference type="GO" id="GO:0016020">
    <property type="term" value="C:membrane"/>
    <property type="evidence" value="ECO:0000318"/>
    <property type="project" value="GO_Central"/>
</dbReference>
<evidence type="ECO:0000256" key="20">
    <source>
        <dbReference type="ARBA" id="ARBA00036634"/>
    </source>
</evidence>
<feature type="binding site" evidence="23">
    <location>
        <begin position="67"/>
        <end position="69"/>
    </location>
    <ligand>
        <name>ATP</name>
        <dbReference type="ChEBI" id="CHEBI:30616"/>
        <note>ligand shared between two neighboring subunits of the homotrimer</note>
    </ligand>
</feature>
<evidence type="ECO:0000256" key="11">
    <source>
        <dbReference type="ARBA" id="ARBA00023139"/>
    </source>
</evidence>
<keyword evidence="11" id="KW-0564">Palmitate</keyword>
<evidence type="ECO:0000256" key="17">
    <source>
        <dbReference type="ARBA" id="ARBA00023303"/>
    </source>
</evidence>
<dbReference type="FunCoup" id="A7S4Q4">
    <property type="interactions" value="9"/>
</dbReference>
<evidence type="ECO:0000256" key="24">
    <source>
        <dbReference type="PIRSR" id="PIRSR005713-2"/>
    </source>
</evidence>
<keyword evidence="10 26" id="KW-0472">Membrane</keyword>
<feature type="transmembrane region" description="Helical" evidence="26">
    <location>
        <begin position="340"/>
        <end position="366"/>
    </location>
</feature>
<dbReference type="GO" id="GO:0004931">
    <property type="term" value="F:extracellularly ATP-gated monoatomic cation channel activity"/>
    <property type="evidence" value="ECO:0000318"/>
    <property type="project" value="GO_Central"/>
</dbReference>
<dbReference type="GO" id="GO:0098794">
    <property type="term" value="C:postsynapse"/>
    <property type="evidence" value="ECO:0007669"/>
    <property type="project" value="GOC"/>
</dbReference>
<dbReference type="InterPro" id="IPR001429">
    <property type="entry name" value="P2X_purnocptor"/>
</dbReference>
<keyword evidence="13" id="KW-0675">Receptor</keyword>
<evidence type="ECO:0000256" key="8">
    <source>
        <dbReference type="ARBA" id="ARBA00022989"/>
    </source>
</evidence>
<keyword evidence="12 24" id="KW-1015">Disulfide bond</keyword>
<feature type="disulfide bond" evidence="24">
    <location>
        <begin position="123"/>
        <end position="175"/>
    </location>
</feature>
<dbReference type="Pfam" id="PF00864">
    <property type="entry name" value="P2X_receptor"/>
    <property type="match status" value="1"/>
</dbReference>
<dbReference type="PRINTS" id="PR01307">
    <property type="entry name" value="P2XRECEPTOR"/>
</dbReference>
<feature type="disulfide bond" evidence="24">
    <location>
        <begin position="225"/>
        <end position="235"/>
    </location>
</feature>
<keyword evidence="16" id="KW-0449">Lipoprotein</keyword>
<dbReference type="EMBL" id="DS469579">
    <property type="protein sequence ID" value="EDO41363.1"/>
    <property type="molecule type" value="Genomic_DNA"/>
</dbReference>
<dbReference type="InParanoid" id="A7S4Q4"/>
<accession>A7S4Q4</accession>
<feature type="disulfide bond" evidence="24">
    <location>
        <begin position="140"/>
        <end position="169"/>
    </location>
</feature>
<keyword evidence="6 26" id="KW-0812">Transmembrane</keyword>
<keyword evidence="23" id="KW-0067">ATP-binding</keyword>
<dbReference type="GO" id="GO:0051503">
    <property type="term" value="P:adenine nucleotide transport"/>
    <property type="evidence" value="ECO:0007669"/>
    <property type="project" value="UniProtKB-ARBA"/>
</dbReference>
<feature type="transmembrane region" description="Helical" evidence="26">
    <location>
        <begin position="30"/>
        <end position="50"/>
    </location>
</feature>
<evidence type="ECO:0000256" key="2">
    <source>
        <dbReference type="ARBA" id="ARBA00009848"/>
    </source>
</evidence>
<keyword evidence="4" id="KW-1003">Cell membrane</keyword>
<keyword evidence="14" id="KW-0325">Glycoprotein</keyword>
<keyword evidence="9" id="KW-0406">Ion transport</keyword>
<comment type="catalytic activity">
    <reaction evidence="18">
        <text>K(+)(in) = K(+)(out)</text>
        <dbReference type="Rhea" id="RHEA:29463"/>
        <dbReference type="ChEBI" id="CHEBI:29103"/>
    </reaction>
</comment>
<keyword evidence="5" id="KW-0597">Phosphoprotein</keyword>
<evidence type="ECO:0000256" key="4">
    <source>
        <dbReference type="ARBA" id="ARBA00022475"/>
    </source>
</evidence>
<evidence type="ECO:0000256" key="22">
    <source>
        <dbReference type="ARBA" id="ARBA00080202"/>
    </source>
</evidence>
<dbReference type="GO" id="GO:0015711">
    <property type="term" value="P:organic anion transport"/>
    <property type="evidence" value="ECO:0007669"/>
    <property type="project" value="UniProtKB-ARBA"/>
</dbReference>
<evidence type="ECO:0000256" key="7">
    <source>
        <dbReference type="ARBA" id="ARBA00022765"/>
    </source>
</evidence>
<feature type="binding site" evidence="23">
    <location>
        <begin position="299"/>
        <end position="301"/>
    </location>
    <ligand>
        <name>ATP</name>
        <dbReference type="ChEBI" id="CHEBI:30616"/>
        <note>ligand shared between two neighboring subunits of the homotrimer</note>
    </ligand>
</feature>
<dbReference type="Proteomes" id="UP000001593">
    <property type="component" value="Unassembled WGS sequence"/>
</dbReference>
<dbReference type="FunFam" id="2.60.490.10:FF:000002">
    <property type="entry name" value="P2X purinoceptor"/>
    <property type="match status" value="1"/>
</dbReference>
<organism evidence="27 28">
    <name type="scientific">Nematostella vectensis</name>
    <name type="common">Starlet sea anemone</name>
    <dbReference type="NCBI Taxonomy" id="45351"/>
    <lineage>
        <taxon>Eukaryota</taxon>
        <taxon>Metazoa</taxon>
        <taxon>Cnidaria</taxon>
        <taxon>Anthozoa</taxon>
        <taxon>Hexacorallia</taxon>
        <taxon>Actiniaria</taxon>
        <taxon>Edwardsiidae</taxon>
        <taxon>Nematostella</taxon>
    </lineage>
</organism>
<evidence type="ECO:0000313" key="28">
    <source>
        <dbReference type="Proteomes" id="UP000001593"/>
    </source>
</evidence>
<dbReference type="InterPro" id="IPR027309">
    <property type="entry name" value="P2X_extracellular_dom_sf"/>
</dbReference>
<dbReference type="PANTHER" id="PTHR10125:SF31">
    <property type="entry name" value="P2X RECEPTOR E"/>
    <property type="match status" value="1"/>
</dbReference>
<keyword evidence="7" id="KW-0013">ADP-ribosylation</keyword>
<evidence type="ECO:0000256" key="18">
    <source>
        <dbReference type="ARBA" id="ARBA00034430"/>
    </source>
</evidence>
<name>A7S4Q4_NEMVE</name>
<feature type="disulfide bond" evidence="24">
    <location>
        <begin position="269"/>
        <end position="278"/>
    </location>
</feature>
<dbReference type="PANTHER" id="PTHR10125">
    <property type="entry name" value="P2X PURINOCEPTOR"/>
    <property type="match status" value="1"/>
</dbReference>
<evidence type="ECO:0000256" key="5">
    <source>
        <dbReference type="ARBA" id="ARBA00022553"/>
    </source>
</evidence>
<evidence type="ECO:0000256" key="13">
    <source>
        <dbReference type="ARBA" id="ARBA00023170"/>
    </source>
</evidence>
<dbReference type="GO" id="GO:0005524">
    <property type="term" value="F:ATP binding"/>
    <property type="evidence" value="ECO:0007669"/>
    <property type="project" value="UniProtKB-KW"/>
</dbReference>
<dbReference type="GO" id="GO:0070588">
    <property type="term" value="P:calcium ion transmembrane transport"/>
    <property type="evidence" value="ECO:0000318"/>
    <property type="project" value="GO_Central"/>
</dbReference>
<feature type="glycosylation site" description="N-linked (GlcNAc...) asparagine" evidence="25">
    <location>
        <position position="192"/>
    </location>
</feature>
<dbReference type="NCBIfam" id="TIGR00863">
    <property type="entry name" value="P2X"/>
    <property type="match status" value="1"/>
</dbReference>
<evidence type="ECO:0000256" key="15">
    <source>
        <dbReference type="ARBA" id="ARBA00023286"/>
    </source>
</evidence>
<dbReference type="STRING" id="45351.A7S4Q4"/>
<keyword evidence="23" id="KW-0547">Nucleotide-binding</keyword>
<proteinExistence type="inferred from homology"/>
<dbReference type="GO" id="GO:0033198">
    <property type="term" value="P:response to ATP"/>
    <property type="evidence" value="ECO:0007669"/>
    <property type="project" value="InterPro"/>
</dbReference>
<comment type="catalytic activity">
    <reaction evidence="19">
        <text>Na(+)(in) = Na(+)(out)</text>
        <dbReference type="Rhea" id="RHEA:34963"/>
        <dbReference type="ChEBI" id="CHEBI:29101"/>
    </reaction>
</comment>
<protein>
    <recommendedName>
        <fullName evidence="21">P2X purinoceptor 7</fullName>
    </recommendedName>
    <alternativeName>
        <fullName evidence="22">P2Z receptor</fullName>
    </alternativeName>
</protein>
<dbReference type="InterPro" id="IPR059116">
    <property type="entry name" value="P2X_receptor"/>
</dbReference>
<feature type="binding site" evidence="23">
    <location>
        <position position="318"/>
    </location>
    <ligand>
        <name>ATP</name>
        <dbReference type="ChEBI" id="CHEBI:30616"/>
        <note>ligand shared between two neighboring subunits of the homotrimer</note>
    </ligand>
</feature>
<comment type="similarity">
    <text evidence="2">Belongs to the P2X receptor family.</text>
</comment>
<dbReference type="GO" id="GO:0051046">
    <property type="term" value="P:regulation of secretion"/>
    <property type="evidence" value="ECO:0007669"/>
    <property type="project" value="UniProtKB-ARBA"/>
</dbReference>
<dbReference type="PhylomeDB" id="A7S4Q4"/>
<keyword evidence="17" id="KW-0407">Ion channel</keyword>
<dbReference type="FunFam" id="1.10.287.940:FF:000010">
    <property type="entry name" value="P2X receptor E"/>
    <property type="match status" value="1"/>
</dbReference>
<dbReference type="GO" id="GO:0005886">
    <property type="term" value="C:plasma membrane"/>
    <property type="evidence" value="ECO:0007669"/>
    <property type="project" value="UniProtKB-SubCell"/>
</dbReference>
<keyword evidence="3" id="KW-0813">Transport</keyword>
<dbReference type="GO" id="GO:0051899">
    <property type="term" value="P:membrane depolarization"/>
    <property type="evidence" value="ECO:0007669"/>
    <property type="project" value="UniProtKB-ARBA"/>
</dbReference>
<sequence length="402" mass="45167">MAACCGKVIDSLLEYNTSKIVHIKSKKVGLINRLIQLAIIGYIIGYVIIYKKGYQEVEKPYSSVTTKLKGTSFTNLTGNESFPLYGGPFVWDQADYVIPPEENDAFFVATNMVITPDQRQGTCPESPDIANVKCTRDENCTRMEETSYGHGFQTGKCVPSDQEKGIKVCEVFAWCPVELDITPMPQFPSLKNFTVLIKNTVQFPSFGVSKRNIAPDADTSTLKSCQYDKDTSPLCPIFRLETITKEAGQDFNKLAYKGGVIGIIITWNCDFDSLLYSCKPVYSFRRLDNANAPIAKGYNFRHANYYVKNDTLHRTLFKAYGIRFVVTVTGQGGKFNVVPLFLNLGSGLALLSIATVLCDVVVLYVLRRKEFYREKKYQYVVENSSDEVSNRNQHDTISKKPS</sequence>
<dbReference type="Gene3D" id="2.60.490.10">
    <property type="entry name" value="atp-gated p2x4 ion channel domain"/>
    <property type="match status" value="1"/>
</dbReference>
<evidence type="ECO:0000256" key="19">
    <source>
        <dbReference type="ARBA" id="ARBA00036239"/>
    </source>
</evidence>
<comment type="catalytic activity">
    <reaction evidence="20">
        <text>Ca(2+)(in) = Ca(2+)(out)</text>
        <dbReference type="Rhea" id="RHEA:29671"/>
        <dbReference type="ChEBI" id="CHEBI:29108"/>
    </reaction>
</comment>
<dbReference type="GO" id="GO:0010468">
    <property type="term" value="P:regulation of gene expression"/>
    <property type="evidence" value="ECO:0007669"/>
    <property type="project" value="UniProtKB-ARBA"/>
</dbReference>
<keyword evidence="28" id="KW-1185">Reference proteome</keyword>
<dbReference type="GO" id="GO:0032060">
    <property type="term" value="P:bleb assembly"/>
    <property type="evidence" value="ECO:0007669"/>
    <property type="project" value="UniProtKB-ARBA"/>
</dbReference>
<keyword evidence="15" id="KW-1071">Ligand-gated ion channel</keyword>
<dbReference type="PIRSF" id="PIRSF005713">
    <property type="entry name" value="P2X_purinoceptor"/>
    <property type="match status" value="1"/>
</dbReference>
<dbReference type="GO" id="GO:0001614">
    <property type="term" value="F:purinergic nucleotide receptor activity"/>
    <property type="evidence" value="ECO:0007669"/>
    <property type="project" value="InterPro"/>
</dbReference>
<keyword evidence="8 26" id="KW-1133">Transmembrane helix</keyword>
<dbReference type="AlphaFoldDB" id="A7S4Q4"/>
<evidence type="ECO:0000256" key="10">
    <source>
        <dbReference type="ARBA" id="ARBA00023136"/>
    </source>
</evidence>
<evidence type="ECO:0000256" key="25">
    <source>
        <dbReference type="PIRSR" id="PIRSR005713-3"/>
    </source>
</evidence>
<evidence type="ECO:0000256" key="26">
    <source>
        <dbReference type="SAM" id="Phobius"/>
    </source>
</evidence>
<dbReference type="Gene3D" id="1.10.287.940">
    <property type="entry name" value="atp-gated p2x4 ion channel"/>
    <property type="match status" value="1"/>
</dbReference>
<evidence type="ECO:0000256" key="9">
    <source>
        <dbReference type="ARBA" id="ARBA00023065"/>
    </source>
</evidence>
<reference evidence="27 28" key="1">
    <citation type="journal article" date="2007" name="Science">
        <title>Sea anemone genome reveals ancestral eumetazoan gene repertoire and genomic organization.</title>
        <authorList>
            <person name="Putnam N.H."/>
            <person name="Srivastava M."/>
            <person name="Hellsten U."/>
            <person name="Dirks B."/>
            <person name="Chapman J."/>
            <person name="Salamov A."/>
            <person name="Terry A."/>
            <person name="Shapiro H."/>
            <person name="Lindquist E."/>
            <person name="Kapitonov V.V."/>
            <person name="Jurka J."/>
            <person name="Genikhovich G."/>
            <person name="Grigoriev I.V."/>
            <person name="Lucas S.M."/>
            <person name="Steele R.E."/>
            <person name="Finnerty J.R."/>
            <person name="Technau U."/>
            <person name="Martindale M.Q."/>
            <person name="Rokhsar D.S."/>
        </authorList>
    </citation>
    <scope>NUCLEOTIDE SEQUENCE [LARGE SCALE GENOMIC DNA]</scope>
    <source>
        <strain evidence="28">CH2 X CH6</strain>
    </source>
</reference>
<dbReference type="GO" id="GO:0010557">
    <property type="term" value="P:positive regulation of macromolecule biosynthetic process"/>
    <property type="evidence" value="ECO:0007669"/>
    <property type="project" value="UniProtKB-ARBA"/>
</dbReference>